<dbReference type="PANTHER" id="PTHR37984">
    <property type="entry name" value="PROTEIN CBG26694"/>
    <property type="match status" value="1"/>
</dbReference>
<keyword evidence="4" id="KW-1185">Reference proteome</keyword>
<feature type="compositionally biased region" description="Basic and acidic residues" evidence="1">
    <location>
        <begin position="328"/>
        <end position="346"/>
    </location>
</feature>
<dbReference type="GO" id="GO:0015074">
    <property type="term" value="P:DNA integration"/>
    <property type="evidence" value="ECO:0007669"/>
    <property type="project" value="InterPro"/>
</dbReference>
<sequence length="447" mass="51437">MDYPLYLSIFYFLTRNGEYPNGSTQAIKRKVRRQAKKYVAFNGKLFRQDSKVPYGQELLHEGIAEEVVTRVHCEGHSGVNNTWRQVRLQYTGPRLYELVRKVVQSCITCQVRARKIRKRWEPARPINTPVKPFYMVGCDAVGPIKTSKNGFRYLLVAVDYLTRWPIAIPVKDITSETTADFMYDQLVVNYGVPSYILTDRGSNFTSGFVREFLSLVGCRHITTTAYRPQTNGLCERLNQTLVQTLAKITRDADAQDRWDEFVNSALLVLRTMSNDSTGFSPAMLLFGYDMRTPAIWPAPRTDFVEGEAMDEVASRIKVVQLLTDGLREEARQKTKDRQQQDKRRYDGQVGPRKRFSVGEQVLMRDNKPATKLQDRWLGPMVVNQVNKNGTYHLTGPNYLRLQGAVNGDSLVPFYRHRTMIPDVQVRRAQAQFQAWLDRVTPERMVST</sequence>
<feature type="region of interest" description="Disordered" evidence="1">
    <location>
        <begin position="328"/>
        <end position="350"/>
    </location>
</feature>
<name>A0A8H7QF77_9FUNG</name>
<dbReference type="InterPro" id="IPR036397">
    <property type="entry name" value="RNaseH_sf"/>
</dbReference>
<evidence type="ECO:0000256" key="1">
    <source>
        <dbReference type="SAM" id="MobiDB-lite"/>
    </source>
</evidence>
<dbReference type="SUPFAM" id="SSF53098">
    <property type="entry name" value="Ribonuclease H-like"/>
    <property type="match status" value="1"/>
</dbReference>
<gene>
    <name evidence="3" type="ORF">INT47_007114</name>
</gene>
<dbReference type="FunFam" id="3.30.420.10:FF:000032">
    <property type="entry name" value="Retrovirus-related Pol polyprotein from transposon 297-like Protein"/>
    <property type="match status" value="1"/>
</dbReference>
<dbReference type="GO" id="GO:0003676">
    <property type="term" value="F:nucleic acid binding"/>
    <property type="evidence" value="ECO:0007669"/>
    <property type="project" value="InterPro"/>
</dbReference>
<dbReference type="Gene3D" id="1.10.340.70">
    <property type="match status" value="1"/>
</dbReference>
<dbReference type="AlphaFoldDB" id="A0A8H7QF77"/>
<dbReference type="InterPro" id="IPR001584">
    <property type="entry name" value="Integrase_cat-core"/>
</dbReference>
<evidence type="ECO:0000313" key="4">
    <source>
        <dbReference type="Proteomes" id="UP000603453"/>
    </source>
</evidence>
<dbReference type="Proteomes" id="UP000603453">
    <property type="component" value="Unassembled WGS sequence"/>
</dbReference>
<evidence type="ECO:0000259" key="2">
    <source>
        <dbReference type="PROSITE" id="PS50994"/>
    </source>
</evidence>
<dbReference type="PANTHER" id="PTHR37984:SF5">
    <property type="entry name" value="PROTEIN NYNRIN-LIKE"/>
    <property type="match status" value="1"/>
</dbReference>
<proteinExistence type="predicted"/>
<dbReference type="EMBL" id="JAEPRD010000501">
    <property type="protein sequence ID" value="KAG2190969.1"/>
    <property type="molecule type" value="Genomic_DNA"/>
</dbReference>
<dbReference type="InterPro" id="IPR012337">
    <property type="entry name" value="RNaseH-like_sf"/>
</dbReference>
<comment type="caution">
    <text evidence="3">The sequence shown here is derived from an EMBL/GenBank/DDBJ whole genome shotgun (WGS) entry which is preliminary data.</text>
</comment>
<dbReference type="PROSITE" id="PS50994">
    <property type="entry name" value="INTEGRASE"/>
    <property type="match status" value="1"/>
</dbReference>
<protein>
    <recommendedName>
        <fullName evidence="2">Integrase catalytic domain-containing protein</fullName>
    </recommendedName>
</protein>
<dbReference type="Pfam" id="PF17921">
    <property type="entry name" value="Integrase_H2C2"/>
    <property type="match status" value="1"/>
</dbReference>
<dbReference type="Gene3D" id="3.30.420.10">
    <property type="entry name" value="Ribonuclease H-like superfamily/Ribonuclease H"/>
    <property type="match status" value="1"/>
</dbReference>
<organism evidence="3 4">
    <name type="scientific">Mucor saturninus</name>
    <dbReference type="NCBI Taxonomy" id="64648"/>
    <lineage>
        <taxon>Eukaryota</taxon>
        <taxon>Fungi</taxon>
        <taxon>Fungi incertae sedis</taxon>
        <taxon>Mucoromycota</taxon>
        <taxon>Mucoromycotina</taxon>
        <taxon>Mucoromycetes</taxon>
        <taxon>Mucorales</taxon>
        <taxon>Mucorineae</taxon>
        <taxon>Mucoraceae</taxon>
        <taxon>Mucor</taxon>
    </lineage>
</organism>
<accession>A0A8H7QF77</accession>
<dbReference type="InterPro" id="IPR050951">
    <property type="entry name" value="Retrovirus_Pol_polyprotein"/>
</dbReference>
<reference evidence="3" key="1">
    <citation type="submission" date="2020-12" db="EMBL/GenBank/DDBJ databases">
        <title>Metabolic potential, ecology and presence of endohyphal bacteria is reflected in genomic diversity of Mucoromycotina.</title>
        <authorList>
            <person name="Muszewska A."/>
            <person name="Okrasinska A."/>
            <person name="Steczkiewicz K."/>
            <person name="Drgas O."/>
            <person name="Orlowska M."/>
            <person name="Perlinska-Lenart U."/>
            <person name="Aleksandrzak-Piekarczyk T."/>
            <person name="Szatraj K."/>
            <person name="Zielenkiewicz U."/>
            <person name="Pilsyk S."/>
            <person name="Malc E."/>
            <person name="Mieczkowski P."/>
            <person name="Kruszewska J.S."/>
            <person name="Biernat P."/>
            <person name="Pawlowska J."/>
        </authorList>
    </citation>
    <scope>NUCLEOTIDE SEQUENCE</scope>
    <source>
        <strain evidence="3">WA0000017839</strain>
    </source>
</reference>
<evidence type="ECO:0000313" key="3">
    <source>
        <dbReference type="EMBL" id="KAG2190969.1"/>
    </source>
</evidence>
<dbReference type="InterPro" id="IPR041588">
    <property type="entry name" value="Integrase_H2C2"/>
</dbReference>
<dbReference type="OrthoDB" id="5592268at2759"/>
<dbReference type="Pfam" id="PF00665">
    <property type="entry name" value="rve"/>
    <property type="match status" value="1"/>
</dbReference>
<feature type="domain" description="Integrase catalytic" evidence="2">
    <location>
        <begin position="128"/>
        <end position="289"/>
    </location>
</feature>
<dbReference type="GO" id="GO:0005634">
    <property type="term" value="C:nucleus"/>
    <property type="evidence" value="ECO:0007669"/>
    <property type="project" value="UniProtKB-ARBA"/>
</dbReference>